<keyword evidence="5 7" id="KW-0067">ATP-binding</keyword>
<proteinExistence type="predicted"/>
<feature type="binding site" evidence="7">
    <location>
        <position position="75"/>
    </location>
    <ligand>
        <name>ATP</name>
        <dbReference type="ChEBI" id="CHEBI:30616"/>
    </ligand>
</feature>
<protein>
    <recommendedName>
        <fullName evidence="10">Protein kinase domain-containing protein</fullName>
    </recommendedName>
</protein>
<evidence type="ECO:0000256" key="6">
    <source>
        <dbReference type="PIRSR" id="PIRSR630616-1"/>
    </source>
</evidence>
<organism evidence="12 13">
    <name type="scientific">Volvox reticuliferus</name>
    <dbReference type="NCBI Taxonomy" id="1737510"/>
    <lineage>
        <taxon>Eukaryota</taxon>
        <taxon>Viridiplantae</taxon>
        <taxon>Chlorophyta</taxon>
        <taxon>core chlorophytes</taxon>
        <taxon>Chlorophyceae</taxon>
        <taxon>CS clade</taxon>
        <taxon>Chlamydomonadales</taxon>
        <taxon>Volvocaceae</taxon>
        <taxon>Volvox</taxon>
    </lineage>
</organism>
<feature type="compositionally biased region" description="Polar residues" evidence="9">
    <location>
        <begin position="686"/>
        <end position="698"/>
    </location>
</feature>
<sequence length="993" mass="102170">MPASSIGDSETRSVNSFASSLSQRSFFGKLNKYELKRRFYEKLDDFKNKVLLHKEQGFIVYRARCMYSGGVVVLKGYSRESLTLQTRQRVYSEVSLLQRAQCPFILKCFDSFEDQGWWWLVLENCAAGDLYRIVQQTGPIREEGWLVSQVLLPILQTLAYLHAEGVIHRDIKPEHVLFNSEKVAKLSGFFLSWDVNRYSYPKDMVGTLDYVAPEVFVLNGPNAKQQEVTHYDYKVDIWGVGIMAYDVLVGTPPFNTDDPNSTVEGILLREAEYPDFMSDDAVDFIDQCLTKDPSKRPTARQLLTHPWIRSNLDWEPPEDFEDPIPNIDFSYYRVGVQAGDGLEDEEEEEDDGRRWYNPMTWLRRRNSLEDLLAAENDNGGAGGGGGGSGVHDSSGAGGGGSNGGGDANGVGFGRGAWRLTQSLTSLARNLMGNKTQVAPDRIQGGSLTSMIEDAGSAEAGAGLGGKKAFQMLPGRSTKAREDLEGVPEEDEGLDPETGAGGAVGRALVGTEGRGNGGLDSRKTSFTQRPYSPPPRPVTALHLNGGKAVGGAIANGGNEDVQILSAQSLDGSTTRNSSSNGAAVAMPSAAQQQLPGGFSSKALAAAMAAVGAVGAADATPTKSPAFLPQPKVPPPGFSDDITVLSSCEACSASGNDGNSNGMGEVAAGIRTAATISPTAASLPRRMTTPTAHDSANSSEVMRRSGSHNSKSSGASTPGQVPPSVVSAPSAPASPAEMAAAEGSLNATSAAAAGATANSSVATVTQLPAVAPAPEEDDLLPLLPTGKLQLPVGEDAVASSGNSGGGGSLLSGGASGGGAASSAGSPAPERILPHLSSAVIKSAEEVAPPGPAALETSSPWLVPSPSESQTALTAGGVRTQSASNAANANGFGKAPTKTAAGAAAAAATVTATATATDAAAATTATGTVAAGAVNAATVADRNGSGGGACGPPPSSAAASDLSLQPVLPAGGSKTTAQEREEVRMLASSSDGAVDQ</sequence>
<feature type="region of interest" description="Disordered" evidence="9">
    <location>
        <begin position="675"/>
        <end position="737"/>
    </location>
</feature>
<dbReference type="Gene3D" id="1.10.510.10">
    <property type="entry name" value="Transferase(Phosphotransferase) domain 1"/>
    <property type="match status" value="1"/>
</dbReference>
<feature type="region of interest" description="Disordered" evidence="9">
    <location>
        <begin position="793"/>
        <end position="828"/>
    </location>
</feature>
<feature type="region of interest" description="Disordered" evidence="9">
    <location>
        <begin position="374"/>
        <end position="402"/>
    </location>
</feature>
<evidence type="ECO:0000313" key="13">
    <source>
        <dbReference type="Proteomes" id="UP000722791"/>
    </source>
</evidence>
<feature type="compositionally biased region" description="Polar residues" evidence="9">
    <location>
        <begin position="853"/>
        <end position="870"/>
    </location>
</feature>
<feature type="compositionally biased region" description="Acidic residues" evidence="9">
    <location>
        <begin position="484"/>
        <end position="494"/>
    </location>
</feature>
<evidence type="ECO:0000256" key="9">
    <source>
        <dbReference type="SAM" id="MobiDB-lite"/>
    </source>
</evidence>
<dbReference type="PANTHER" id="PTHR24350">
    <property type="entry name" value="SERINE/THREONINE-PROTEIN KINASE IAL-RELATED"/>
    <property type="match status" value="1"/>
</dbReference>
<accession>A0A8J4GGS5</accession>
<feature type="compositionally biased region" description="Gly residues" evidence="9">
    <location>
        <begin position="800"/>
        <end position="817"/>
    </location>
</feature>
<evidence type="ECO:0000256" key="2">
    <source>
        <dbReference type="ARBA" id="ARBA00022679"/>
    </source>
</evidence>
<evidence type="ECO:0000259" key="10">
    <source>
        <dbReference type="PROSITE" id="PS50011"/>
    </source>
</evidence>
<feature type="compositionally biased region" description="Polar residues" evidence="9">
    <location>
        <begin position="984"/>
        <end position="993"/>
    </location>
</feature>
<dbReference type="InterPro" id="IPR011009">
    <property type="entry name" value="Kinase-like_dom_sf"/>
</dbReference>
<name>A0A8J4GGS5_9CHLO</name>
<dbReference type="InterPro" id="IPR000719">
    <property type="entry name" value="Prot_kinase_dom"/>
</dbReference>
<keyword evidence="14" id="KW-1185">Reference proteome</keyword>
<feature type="region of interest" description="Disordered" evidence="9">
    <location>
        <begin position="478"/>
        <end position="535"/>
    </location>
</feature>
<dbReference type="EMBL" id="BNCQ01000024">
    <property type="protein sequence ID" value="GIM07413.1"/>
    <property type="molecule type" value="Genomic_DNA"/>
</dbReference>
<feature type="compositionally biased region" description="Low complexity" evidence="9">
    <location>
        <begin position="705"/>
        <end position="737"/>
    </location>
</feature>
<dbReference type="SUPFAM" id="SSF56112">
    <property type="entry name" value="Protein kinase-like (PK-like)"/>
    <property type="match status" value="1"/>
</dbReference>
<evidence type="ECO:0000256" key="5">
    <source>
        <dbReference type="ARBA" id="ARBA00022840"/>
    </source>
</evidence>
<dbReference type="Pfam" id="PF00069">
    <property type="entry name" value="Pkinase"/>
    <property type="match status" value="1"/>
</dbReference>
<dbReference type="AlphaFoldDB" id="A0A8J4GGS5"/>
<feature type="region of interest" description="Disordered" evidence="9">
    <location>
        <begin position="845"/>
        <end position="875"/>
    </location>
</feature>
<evidence type="ECO:0000313" key="12">
    <source>
        <dbReference type="EMBL" id="GIM07413.1"/>
    </source>
</evidence>
<gene>
    <name evidence="11" type="ORF">Vretifemale_14878</name>
    <name evidence="12" type="ORF">Vretimale_11508</name>
</gene>
<feature type="region of interest" description="Disordered" evidence="9">
    <location>
        <begin position="937"/>
        <end position="993"/>
    </location>
</feature>
<dbReference type="Proteomes" id="UP000722791">
    <property type="component" value="Unassembled WGS sequence"/>
</dbReference>
<feature type="domain" description="Protein kinase" evidence="10">
    <location>
        <begin position="46"/>
        <end position="308"/>
    </location>
</feature>
<reference evidence="12" key="1">
    <citation type="journal article" date="2021" name="Proc. Natl. Acad. Sci. U.S.A.">
        <title>Three genomes in the algal genus Volvox reveal the fate of a haploid sex-determining region after a transition to homothallism.</title>
        <authorList>
            <person name="Yamamoto K."/>
            <person name="Hamaji T."/>
            <person name="Kawai-Toyooka H."/>
            <person name="Matsuzaki R."/>
            <person name="Takahashi F."/>
            <person name="Nishimura Y."/>
            <person name="Kawachi M."/>
            <person name="Noguchi H."/>
            <person name="Minakuchi Y."/>
            <person name="Umen J.G."/>
            <person name="Toyoda A."/>
            <person name="Nozaki H."/>
        </authorList>
    </citation>
    <scope>NUCLEOTIDE SEQUENCE</scope>
    <source>
        <strain evidence="12">NIES-3785</strain>
        <strain evidence="11">NIES-3786</strain>
    </source>
</reference>
<comment type="caution">
    <text evidence="12">The sequence shown here is derived from an EMBL/GenBank/DDBJ whole genome shotgun (WGS) entry which is preliminary data.</text>
</comment>
<evidence type="ECO:0000256" key="4">
    <source>
        <dbReference type="ARBA" id="ARBA00022777"/>
    </source>
</evidence>
<evidence type="ECO:0000313" key="11">
    <source>
        <dbReference type="EMBL" id="GIL86602.1"/>
    </source>
</evidence>
<evidence type="ECO:0000313" key="14">
    <source>
        <dbReference type="Proteomes" id="UP000747110"/>
    </source>
</evidence>
<keyword evidence="4" id="KW-0418">Kinase</keyword>
<dbReference type="OrthoDB" id="377346at2759"/>
<feature type="active site" description="Proton acceptor" evidence="6">
    <location>
        <position position="170"/>
    </location>
</feature>
<evidence type="ECO:0000256" key="3">
    <source>
        <dbReference type="ARBA" id="ARBA00022741"/>
    </source>
</evidence>
<feature type="cross-link" description="Glycyl lysine isopeptide (Lys-Gly) (interchain with G-Cter in SUMO2)" evidence="8">
    <location>
        <position position="172"/>
    </location>
</feature>
<dbReference type="PROSITE" id="PS50011">
    <property type="entry name" value="PROTEIN_KINASE_DOM"/>
    <property type="match status" value="1"/>
</dbReference>
<dbReference type="Proteomes" id="UP000747110">
    <property type="component" value="Unassembled WGS sequence"/>
</dbReference>
<evidence type="ECO:0000256" key="7">
    <source>
        <dbReference type="PIRSR" id="PIRSR630616-2"/>
    </source>
</evidence>
<keyword evidence="2" id="KW-0808">Transferase</keyword>
<keyword evidence="1" id="KW-0723">Serine/threonine-protein kinase</keyword>
<keyword evidence="3 7" id="KW-0547">Nucleotide-binding</keyword>
<evidence type="ECO:0000256" key="1">
    <source>
        <dbReference type="ARBA" id="ARBA00022527"/>
    </source>
</evidence>
<feature type="compositionally biased region" description="Gly residues" evidence="9">
    <location>
        <begin position="379"/>
        <end position="402"/>
    </location>
</feature>
<evidence type="ECO:0000256" key="8">
    <source>
        <dbReference type="PIRSR" id="PIRSR630616-3"/>
    </source>
</evidence>
<dbReference type="InterPro" id="IPR030616">
    <property type="entry name" value="Aur-like"/>
</dbReference>
<dbReference type="GO" id="GO:0004674">
    <property type="term" value="F:protein serine/threonine kinase activity"/>
    <property type="evidence" value="ECO:0007669"/>
    <property type="project" value="UniProtKB-KW"/>
</dbReference>
<dbReference type="GO" id="GO:0005524">
    <property type="term" value="F:ATP binding"/>
    <property type="evidence" value="ECO:0007669"/>
    <property type="project" value="UniProtKB-KW"/>
</dbReference>
<dbReference type="EMBL" id="BNCP01000036">
    <property type="protein sequence ID" value="GIL86602.1"/>
    <property type="molecule type" value="Genomic_DNA"/>
</dbReference>